<name>A0A5C1QQL0_9SPIO</name>
<dbReference type="Proteomes" id="UP000324209">
    <property type="component" value="Chromosome"/>
</dbReference>
<feature type="coiled-coil region" evidence="1">
    <location>
        <begin position="151"/>
        <end position="178"/>
    </location>
</feature>
<dbReference type="OrthoDB" id="9769023at2"/>
<reference evidence="3 4" key="1">
    <citation type="submission" date="2019-02" db="EMBL/GenBank/DDBJ databases">
        <title>Complete Genome Sequence and Methylome Analysis of free living Spirochaetas.</title>
        <authorList>
            <person name="Fomenkov A."/>
            <person name="Dubinina G."/>
            <person name="Leshcheva N."/>
            <person name="Mikheeva N."/>
            <person name="Grabovich M."/>
            <person name="Vincze T."/>
            <person name="Roberts R.J."/>
        </authorList>
    </citation>
    <scope>NUCLEOTIDE SEQUENCE [LARGE SCALE GENOMIC DNA]</scope>
    <source>
        <strain evidence="3 4">K2</strain>
    </source>
</reference>
<gene>
    <name evidence="3" type="ORF">EXM22_16485</name>
</gene>
<proteinExistence type="predicted"/>
<evidence type="ECO:0000313" key="4">
    <source>
        <dbReference type="Proteomes" id="UP000324209"/>
    </source>
</evidence>
<accession>A0A5C1QQL0</accession>
<dbReference type="PROSITE" id="PS51257">
    <property type="entry name" value="PROKAR_LIPOPROTEIN"/>
    <property type="match status" value="1"/>
</dbReference>
<dbReference type="RefSeq" id="WP_149487573.1">
    <property type="nucleotide sequence ID" value="NZ_CP036150.1"/>
</dbReference>
<evidence type="ECO:0000256" key="2">
    <source>
        <dbReference type="SAM" id="SignalP"/>
    </source>
</evidence>
<feature type="coiled-coil region" evidence="1">
    <location>
        <begin position="202"/>
        <end position="229"/>
    </location>
</feature>
<feature type="chain" id="PRO_5022905747" description="Tetratricopeptide repeat protein" evidence="2">
    <location>
        <begin position="25"/>
        <end position="465"/>
    </location>
</feature>
<organism evidence="3 4">
    <name type="scientific">Oceanispirochaeta crateris</name>
    <dbReference type="NCBI Taxonomy" id="2518645"/>
    <lineage>
        <taxon>Bacteria</taxon>
        <taxon>Pseudomonadati</taxon>
        <taxon>Spirochaetota</taxon>
        <taxon>Spirochaetia</taxon>
        <taxon>Spirochaetales</taxon>
        <taxon>Spirochaetaceae</taxon>
        <taxon>Oceanispirochaeta</taxon>
    </lineage>
</organism>
<protein>
    <recommendedName>
        <fullName evidence="5">Tetratricopeptide repeat protein</fullName>
    </recommendedName>
</protein>
<evidence type="ECO:0000313" key="3">
    <source>
        <dbReference type="EMBL" id="QEN09499.1"/>
    </source>
</evidence>
<evidence type="ECO:0000256" key="1">
    <source>
        <dbReference type="SAM" id="Coils"/>
    </source>
</evidence>
<keyword evidence="4" id="KW-1185">Reference proteome</keyword>
<keyword evidence="1" id="KW-0175">Coiled coil</keyword>
<evidence type="ECO:0008006" key="5">
    <source>
        <dbReference type="Google" id="ProtNLM"/>
    </source>
</evidence>
<dbReference type="AlphaFoldDB" id="A0A5C1QQL0"/>
<sequence>MPSFQNKLQYLILFPIMLTMASCASTKTYQYQYVEANEQLAKRDFAAASLIIEGYRDEAYKEKDRVLYNLDVGMLYHYAGEYEKSNAALSEAERGIEELYTKSISKMLTSGILNDNALDYGGEDYEDIYLNVFKGLNYIALGDPESALVEIRRIHIKLNILEDKYRKLIEEYNQSDEAEGEITPIETRFYNDALARYLGLLLYRYENSLDSARIERDNIEQAFKNQKQLYDFPLNELPELTMDRDMAHLSVIAFSGMAPRKLAETFYLTTLPGVVMITSASQSEEYVKSNVGFNFLSMPGIDGGFHFKFEYPRMDLMGSRANRIVLVLDGIPVKEIPLFEKMESISKEIFRIKQPLVIGKSILRTVTKGILKESAKNQMNEAGPMAGLLMGIALDVAVDATENADLRTSQYFPAYAHTLDIKIPAGEHTVAVEYYHDSTLLFRDNRGVMDLQAEELNLVESFVLE</sequence>
<keyword evidence="2" id="KW-0732">Signal</keyword>
<dbReference type="EMBL" id="CP036150">
    <property type="protein sequence ID" value="QEN09499.1"/>
    <property type="molecule type" value="Genomic_DNA"/>
</dbReference>
<dbReference type="KEGG" id="ock:EXM22_16485"/>
<feature type="signal peptide" evidence="2">
    <location>
        <begin position="1"/>
        <end position="24"/>
    </location>
</feature>